<gene>
    <name evidence="3" type="ORF">SAMN05421837_108292</name>
</gene>
<dbReference type="PANTHER" id="PTHR43569:SF2">
    <property type="entry name" value="AMIDOHYDROLASE-RELATED DOMAIN-CONTAINING PROTEIN"/>
    <property type="match status" value="1"/>
</dbReference>
<proteinExistence type="inferred from homology"/>
<feature type="domain" description="Amidohydrolase-related" evidence="2">
    <location>
        <begin position="2"/>
        <end position="273"/>
    </location>
</feature>
<dbReference type="EMBL" id="FNUJ01000008">
    <property type="protein sequence ID" value="SEF35699.1"/>
    <property type="molecule type" value="Genomic_DNA"/>
</dbReference>
<dbReference type="Proteomes" id="UP000198878">
    <property type="component" value="Unassembled WGS sequence"/>
</dbReference>
<dbReference type="GO" id="GO:0016787">
    <property type="term" value="F:hydrolase activity"/>
    <property type="evidence" value="ECO:0007669"/>
    <property type="project" value="InterPro"/>
</dbReference>
<comment type="similarity">
    <text evidence="1">Belongs to the metallo-dependent hydrolases superfamily.</text>
</comment>
<dbReference type="InterPro" id="IPR006680">
    <property type="entry name" value="Amidohydro-rel"/>
</dbReference>
<dbReference type="InterPro" id="IPR052350">
    <property type="entry name" value="Metallo-dep_Lactonases"/>
</dbReference>
<sequence>MIDAHHHLWDPARREYPWLAGEALAPLRRPYTVDDLRAVTKAAGVHATVLVQTVSSASETEEFLAIAAAEPVVAGVVGWVDLAAPDVVDRLAASDGPLVGIRHQVENEADDDWLLRPPVVAGLGAVASAGLAYDLLVRVEQLPAAAALAERLPYLRLVLDHAAKPPIAAGEWEPWASGVAALAAHENVVCKLSGLVTEADWTGWEVGHLRRYVDHVLDVFGPSRMLFGSDWPVCELAASYEVVLDAAIALTGSLSDAERLGVFEHNARRVYGLDASGETPSRG</sequence>
<protein>
    <submittedName>
        <fullName evidence="3">L-fuconolactonase</fullName>
    </submittedName>
</protein>
<dbReference type="RefSeq" id="WP_086674970.1">
    <property type="nucleotide sequence ID" value="NZ_FNUJ01000008.1"/>
</dbReference>
<dbReference type="Gene3D" id="3.20.20.140">
    <property type="entry name" value="Metal-dependent hydrolases"/>
    <property type="match status" value="1"/>
</dbReference>
<dbReference type="SUPFAM" id="SSF51556">
    <property type="entry name" value="Metallo-dependent hydrolases"/>
    <property type="match status" value="1"/>
</dbReference>
<name>A0A1H5RBK4_9PSEU</name>
<dbReference type="PANTHER" id="PTHR43569">
    <property type="entry name" value="AMIDOHYDROLASE"/>
    <property type="match status" value="1"/>
</dbReference>
<evidence type="ECO:0000256" key="1">
    <source>
        <dbReference type="ARBA" id="ARBA00038310"/>
    </source>
</evidence>
<evidence type="ECO:0000313" key="3">
    <source>
        <dbReference type="EMBL" id="SEF35699.1"/>
    </source>
</evidence>
<reference evidence="4" key="1">
    <citation type="submission" date="2016-10" db="EMBL/GenBank/DDBJ databases">
        <authorList>
            <person name="Varghese N."/>
            <person name="Submissions S."/>
        </authorList>
    </citation>
    <scope>NUCLEOTIDE SEQUENCE [LARGE SCALE GENOMIC DNA]</scope>
    <source>
        <strain evidence="4">DSM 44654</strain>
    </source>
</reference>
<evidence type="ECO:0000259" key="2">
    <source>
        <dbReference type="Pfam" id="PF04909"/>
    </source>
</evidence>
<accession>A0A1H5RBK4</accession>
<evidence type="ECO:0000313" key="4">
    <source>
        <dbReference type="Proteomes" id="UP000198878"/>
    </source>
</evidence>
<organism evidence="3 4">
    <name type="scientific">Amycolatopsis pretoriensis</name>
    <dbReference type="NCBI Taxonomy" id="218821"/>
    <lineage>
        <taxon>Bacteria</taxon>
        <taxon>Bacillati</taxon>
        <taxon>Actinomycetota</taxon>
        <taxon>Actinomycetes</taxon>
        <taxon>Pseudonocardiales</taxon>
        <taxon>Pseudonocardiaceae</taxon>
        <taxon>Amycolatopsis</taxon>
    </lineage>
</organism>
<keyword evidence="4" id="KW-1185">Reference proteome</keyword>
<dbReference type="AlphaFoldDB" id="A0A1H5RBK4"/>
<dbReference type="OrthoDB" id="5450317at2"/>
<dbReference type="InterPro" id="IPR032466">
    <property type="entry name" value="Metal_Hydrolase"/>
</dbReference>
<dbReference type="Pfam" id="PF04909">
    <property type="entry name" value="Amidohydro_2"/>
    <property type="match status" value="1"/>
</dbReference>
<dbReference type="STRING" id="218821.SAMN05421837_108292"/>